<evidence type="ECO:0000313" key="3">
    <source>
        <dbReference type="EMBL" id="MFC7219566.1"/>
    </source>
</evidence>
<gene>
    <name evidence="3" type="ORF">ACFQLX_15495</name>
</gene>
<name>A0ABW2GHW8_9ACTN</name>
<feature type="transmembrane region" description="Helical" evidence="1">
    <location>
        <begin position="121"/>
        <end position="148"/>
    </location>
</feature>
<dbReference type="RefSeq" id="WP_386415402.1">
    <property type="nucleotide sequence ID" value="NZ_JBHSZO010000022.1"/>
</dbReference>
<evidence type="ECO:0000256" key="1">
    <source>
        <dbReference type="SAM" id="Phobius"/>
    </source>
</evidence>
<evidence type="ECO:0000259" key="2">
    <source>
        <dbReference type="Pfam" id="PF02698"/>
    </source>
</evidence>
<proteinExistence type="predicted"/>
<dbReference type="CDD" id="cd06259">
    <property type="entry name" value="YdcF-like"/>
    <property type="match status" value="1"/>
</dbReference>
<dbReference type="PANTHER" id="PTHR30336">
    <property type="entry name" value="INNER MEMBRANE PROTEIN, PROBABLE PERMEASE"/>
    <property type="match status" value="1"/>
</dbReference>
<dbReference type="PANTHER" id="PTHR30336:SF4">
    <property type="entry name" value="ENVELOPE BIOGENESIS FACTOR ELYC"/>
    <property type="match status" value="1"/>
</dbReference>
<keyword evidence="1" id="KW-1133">Transmembrane helix</keyword>
<feature type="transmembrane region" description="Helical" evidence="1">
    <location>
        <begin position="58"/>
        <end position="82"/>
    </location>
</feature>
<sequence>MYLLLGSGAFLTLFALSMRKERRRFRNAVFLGLALSLLTLYALVLLDERGGGWSALVGWTVLLLPLAASLLLAVGLIANGITVVRREGRSLGHLLSLLAGVLIIGALALLGAALLAREVALTATAVAVALLLGYFAFLFTSFVLYGVLYGNFPTRQDAQSVIVLGSGLAGGERVTPLLAARLERGRTAFDALKPPDGEPVLVVSGGRGGDERISEARAMADYLRARGFPGDRLLLEDASRNTYENLELSRRLLDEKGFPGPSLVVTNNFHALRAALLSRRLGLKAQVLSAPTAAYYWPTAVMREFLAFLSLHRKANLAVCVAIVGAVALSAWATG</sequence>
<feature type="domain" description="DUF218" evidence="2">
    <location>
        <begin position="160"/>
        <end position="306"/>
    </location>
</feature>
<comment type="caution">
    <text evidence="3">The sequence shown here is derived from an EMBL/GenBank/DDBJ whole genome shotgun (WGS) entry which is preliminary data.</text>
</comment>
<dbReference type="Pfam" id="PF02698">
    <property type="entry name" value="DUF218"/>
    <property type="match status" value="1"/>
</dbReference>
<dbReference type="InterPro" id="IPR014729">
    <property type="entry name" value="Rossmann-like_a/b/a_fold"/>
</dbReference>
<evidence type="ECO:0000313" key="4">
    <source>
        <dbReference type="Proteomes" id="UP001596413"/>
    </source>
</evidence>
<dbReference type="InterPro" id="IPR003848">
    <property type="entry name" value="DUF218"/>
</dbReference>
<keyword evidence="1" id="KW-0812">Transmembrane</keyword>
<keyword evidence="1" id="KW-0472">Membrane</keyword>
<dbReference type="InterPro" id="IPR051599">
    <property type="entry name" value="Cell_Envelope_Assoc"/>
</dbReference>
<feature type="transmembrane region" description="Helical" evidence="1">
    <location>
        <begin position="28"/>
        <end position="46"/>
    </location>
</feature>
<feature type="transmembrane region" description="Helical" evidence="1">
    <location>
        <begin position="94"/>
        <end position="115"/>
    </location>
</feature>
<dbReference type="Proteomes" id="UP001596413">
    <property type="component" value="Unassembled WGS sequence"/>
</dbReference>
<feature type="transmembrane region" description="Helical" evidence="1">
    <location>
        <begin position="315"/>
        <end position="333"/>
    </location>
</feature>
<accession>A0ABW2GHW8</accession>
<keyword evidence="4" id="KW-1185">Reference proteome</keyword>
<reference evidence="4" key="1">
    <citation type="journal article" date="2019" name="Int. J. Syst. Evol. Microbiol.">
        <title>The Global Catalogue of Microorganisms (GCM) 10K type strain sequencing project: providing services to taxonomists for standard genome sequencing and annotation.</title>
        <authorList>
            <consortium name="The Broad Institute Genomics Platform"/>
            <consortium name="The Broad Institute Genome Sequencing Center for Infectious Disease"/>
            <person name="Wu L."/>
            <person name="Ma J."/>
        </authorList>
    </citation>
    <scope>NUCLEOTIDE SEQUENCE [LARGE SCALE GENOMIC DNA]</scope>
    <source>
        <strain evidence="4">CGMCC 1.13681</strain>
    </source>
</reference>
<dbReference type="Gene3D" id="3.40.50.620">
    <property type="entry name" value="HUPs"/>
    <property type="match status" value="1"/>
</dbReference>
<organism evidence="3 4">
    <name type="scientific">Streptomyces polyrhachis</name>
    <dbReference type="NCBI Taxonomy" id="1282885"/>
    <lineage>
        <taxon>Bacteria</taxon>
        <taxon>Bacillati</taxon>
        <taxon>Actinomycetota</taxon>
        <taxon>Actinomycetes</taxon>
        <taxon>Kitasatosporales</taxon>
        <taxon>Streptomycetaceae</taxon>
        <taxon>Streptomyces</taxon>
    </lineage>
</organism>
<dbReference type="EMBL" id="JBHSZO010000022">
    <property type="protein sequence ID" value="MFC7219566.1"/>
    <property type="molecule type" value="Genomic_DNA"/>
</dbReference>
<protein>
    <submittedName>
        <fullName evidence="3">YdcF family protein</fullName>
    </submittedName>
</protein>